<dbReference type="InterPro" id="IPR013078">
    <property type="entry name" value="His_Pase_superF_clade-1"/>
</dbReference>
<sequence length="181" mass="20094">MTIAVDRLILVRHAMPAVDPEIPGHLWELGEEGRAAARALAALHEPGYYVASDEPKALQTVREMSAGRDVVPEPRLREVLRPHRWSDGYRAQAHAYVDGVCHEGWEPHARVAARYEAAISHHARVAAARKQALIVGTHGLAPTVWLATRLRLEPTPADFWSSLRFPDLIEVDFVGGRVLRG</sequence>
<dbReference type="RefSeq" id="WP_203919959.1">
    <property type="nucleotide sequence ID" value="NZ_BONZ01000043.1"/>
</dbReference>
<evidence type="ECO:0000313" key="1">
    <source>
        <dbReference type="EMBL" id="GIH16368.1"/>
    </source>
</evidence>
<gene>
    <name evidence="1" type="ORF">Raf01_45400</name>
</gene>
<evidence type="ECO:0000313" key="2">
    <source>
        <dbReference type="Proteomes" id="UP000642748"/>
    </source>
</evidence>
<protein>
    <recommendedName>
        <fullName evidence="3">Broad specificity phosphatase PhoE</fullName>
    </recommendedName>
</protein>
<proteinExistence type="predicted"/>
<name>A0A8J3QT70_9ACTN</name>
<dbReference type="EMBL" id="BONZ01000043">
    <property type="protein sequence ID" value="GIH16368.1"/>
    <property type="molecule type" value="Genomic_DNA"/>
</dbReference>
<evidence type="ECO:0008006" key="3">
    <source>
        <dbReference type="Google" id="ProtNLM"/>
    </source>
</evidence>
<dbReference type="Pfam" id="PF00300">
    <property type="entry name" value="His_Phos_1"/>
    <property type="match status" value="1"/>
</dbReference>
<reference evidence="1" key="1">
    <citation type="submission" date="2021-01" db="EMBL/GenBank/DDBJ databases">
        <title>Whole genome shotgun sequence of Rugosimonospora africana NBRC 104875.</title>
        <authorList>
            <person name="Komaki H."/>
            <person name="Tamura T."/>
        </authorList>
    </citation>
    <scope>NUCLEOTIDE SEQUENCE</scope>
    <source>
        <strain evidence="1">NBRC 104875</strain>
    </source>
</reference>
<dbReference type="AlphaFoldDB" id="A0A8J3QT70"/>
<comment type="caution">
    <text evidence="1">The sequence shown here is derived from an EMBL/GenBank/DDBJ whole genome shotgun (WGS) entry which is preliminary data.</text>
</comment>
<accession>A0A8J3QT70</accession>
<dbReference type="SUPFAM" id="SSF53254">
    <property type="entry name" value="Phosphoglycerate mutase-like"/>
    <property type="match status" value="1"/>
</dbReference>
<dbReference type="InterPro" id="IPR029033">
    <property type="entry name" value="His_PPase_superfam"/>
</dbReference>
<dbReference type="Proteomes" id="UP000642748">
    <property type="component" value="Unassembled WGS sequence"/>
</dbReference>
<organism evidence="1 2">
    <name type="scientific">Rugosimonospora africana</name>
    <dbReference type="NCBI Taxonomy" id="556532"/>
    <lineage>
        <taxon>Bacteria</taxon>
        <taxon>Bacillati</taxon>
        <taxon>Actinomycetota</taxon>
        <taxon>Actinomycetes</taxon>
        <taxon>Micromonosporales</taxon>
        <taxon>Micromonosporaceae</taxon>
        <taxon>Rugosimonospora</taxon>
    </lineage>
</organism>
<keyword evidence="2" id="KW-1185">Reference proteome</keyword>
<dbReference type="Gene3D" id="3.40.50.1240">
    <property type="entry name" value="Phosphoglycerate mutase-like"/>
    <property type="match status" value="1"/>
</dbReference>